<gene>
    <name evidence="5" type="ORF">EI427_24865</name>
</gene>
<dbReference type="InterPro" id="IPR041492">
    <property type="entry name" value="HAD_2"/>
</dbReference>
<dbReference type="SFLD" id="SFLDG01129">
    <property type="entry name" value="C1.5:_HAD__Beta-PGM__Phosphata"/>
    <property type="match status" value="1"/>
</dbReference>
<dbReference type="AlphaFoldDB" id="A0A3S9PB52"/>
<evidence type="ECO:0000256" key="2">
    <source>
        <dbReference type="ARBA" id="ARBA00006171"/>
    </source>
</evidence>
<proteinExistence type="inferred from homology"/>
<dbReference type="Proteomes" id="UP000267268">
    <property type="component" value="Chromosome 2"/>
</dbReference>
<dbReference type="NCBIfam" id="TIGR01509">
    <property type="entry name" value="HAD-SF-IA-v3"/>
    <property type="match status" value="1"/>
</dbReference>
<evidence type="ECO:0000313" key="5">
    <source>
        <dbReference type="EMBL" id="AZQ65446.1"/>
    </source>
</evidence>
<dbReference type="GO" id="GO:0046872">
    <property type="term" value="F:metal ion binding"/>
    <property type="evidence" value="ECO:0007669"/>
    <property type="project" value="UniProtKB-KW"/>
</dbReference>
<keyword evidence="4" id="KW-0460">Magnesium</keyword>
<comment type="similarity">
    <text evidence="2">Belongs to the HAD-like hydrolase superfamily. CbbY/CbbZ/Gph/YieH family.</text>
</comment>
<dbReference type="Pfam" id="PF13419">
    <property type="entry name" value="HAD_2"/>
    <property type="match status" value="1"/>
</dbReference>
<comment type="cofactor">
    <cofactor evidence="1">
        <name>Mg(2+)</name>
        <dbReference type="ChEBI" id="CHEBI:18420"/>
    </cofactor>
</comment>
<organism evidence="5 6">
    <name type="scientific">Flammeovirga pectinis</name>
    <dbReference type="NCBI Taxonomy" id="2494373"/>
    <lineage>
        <taxon>Bacteria</taxon>
        <taxon>Pseudomonadati</taxon>
        <taxon>Bacteroidota</taxon>
        <taxon>Cytophagia</taxon>
        <taxon>Cytophagales</taxon>
        <taxon>Flammeovirgaceae</taxon>
        <taxon>Flammeovirga</taxon>
    </lineage>
</organism>
<dbReference type="SFLD" id="SFLDS00003">
    <property type="entry name" value="Haloacid_Dehalogenase"/>
    <property type="match status" value="1"/>
</dbReference>
<dbReference type="InterPro" id="IPR023214">
    <property type="entry name" value="HAD_sf"/>
</dbReference>
<dbReference type="RefSeq" id="WP_126620166.1">
    <property type="nucleotide sequence ID" value="NZ_CP034563.1"/>
</dbReference>
<reference evidence="5 6" key="1">
    <citation type="submission" date="2018-12" db="EMBL/GenBank/DDBJ databases">
        <title>Flammeovirga pectinis sp. nov., isolated from the gut of the Korean scallop, Patinopecten yessoensis.</title>
        <authorList>
            <person name="Bae J.-W."/>
            <person name="Jeong Y.-S."/>
            <person name="Kang W."/>
        </authorList>
    </citation>
    <scope>NUCLEOTIDE SEQUENCE [LARGE SCALE GENOMIC DNA]</scope>
    <source>
        <strain evidence="5 6">L12M1</strain>
    </source>
</reference>
<dbReference type="Gene3D" id="1.10.150.240">
    <property type="entry name" value="Putative phosphatase, domain 2"/>
    <property type="match status" value="1"/>
</dbReference>
<evidence type="ECO:0000256" key="1">
    <source>
        <dbReference type="ARBA" id="ARBA00001946"/>
    </source>
</evidence>
<keyword evidence="6" id="KW-1185">Reference proteome</keyword>
<name>A0A3S9PB52_9BACT</name>
<dbReference type="InterPro" id="IPR036412">
    <property type="entry name" value="HAD-like_sf"/>
</dbReference>
<dbReference type="OrthoDB" id="9797743at2"/>
<dbReference type="KEGG" id="fll:EI427_24865"/>
<dbReference type="PANTHER" id="PTHR46193">
    <property type="entry name" value="6-PHOSPHOGLUCONATE PHOSPHATASE"/>
    <property type="match status" value="1"/>
</dbReference>
<accession>A0A3S9PB52</accession>
<sequence>MKYKCIVFDCDGILVDSETLTMEVFSDLFLEYGWKVSAEEALRLFKGKAFFEIIDYINTVPKIVLPEDFEQIFRQRTFEAFTKNLKAIPGIKIVLDKLVEHKIPFCVASNGPMTKMLHNLKATQLLPYFEGKMYSAFEIKKWKPAPDLFLHAVKEMGFNNKDCVVIEDSRSGITAAQNGKLDVIGYHKDADHFNDLSIPSITNMAQLITLFELT</sequence>
<protein>
    <submittedName>
        <fullName evidence="5">HAD family hydrolase</fullName>
    </submittedName>
</protein>
<dbReference type="Gene3D" id="3.40.50.1000">
    <property type="entry name" value="HAD superfamily/HAD-like"/>
    <property type="match status" value="1"/>
</dbReference>
<dbReference type="PANTHER" id="PTHR46193:SF10">
    <property type="entry name" value="6-PHOSPHOGLUCONATE PHOSPHATASE"/>
    <property type="match status" value="1"/>
</dbReference>
<dbReference type="InterPro" id="IPR006439">
    <property type="entry name" value="HAD-SF_hydro_IA"/>
</dbReference>
<dbReference type="InterPro" id="IPR051600">
    <property type="entry name" value="Beta-PGM-like"/>
</dbReference>
<keyword evidence="5" id="KW-0378">Hydrolase</keyword>
<evidence type="ECO:0000256" key="3">
    <source>
        <dbReference type="ARBA" id="ARBA00022723"/>
    </source>
</evidence>
<evidence type="ECO:0000256" key="4">
    <source>
        <dbReference type="ARBA" id="ARBA00022842"/>
    </source>
</evidence>
<dbReference type="GO" id="GO:0016787">
    <property type="term" value="F:hydrolase activity"/>
    <property type="evidence" value="ECO:0007669"/>
    <property type="project" value="UniProtKB-KW"/>
</dbReference>
<evidence type="ECO:0000313" key="6">
    <source>
        <dbReference type="Proteomes" id="UP000267268"/>
    </source>
</evidence>
<keyword evidence="3" id="KW-0479">Metal-binding</keyword>
<dbReference type="SUPFAM" id="SSF56784">
    <property type="entry name" value="HAD-like"/>
    <property type="match status" value="1"/>
</dbReference>
<dbReference type="EMBL" id="CP034563">
    <property type="protein sequence ID" value="AZQ65446.1"/>
    <property type="molecule type" value="Genomic_DNA"/>
</dbReference>
<dbReference type="InterPro" id="IPR023198">
    <property type="entry name" value="PGP-like_dom2"/>
</dbReference>